<reference evidence="5 6" key="1">
    <citation type="submission" date="2019-02" db="EMBL/GenBank/DDBJ databases">
        <title>Deep-cultivation of Planctomycetes and their phenomic and genomic characterization uncovers novel biology.</title>
        <authorList>
            <person name="Wiegand S."/>
            <person name="Jogler M."/>
            <person name="Boedeker C."/>
            <person name="Pinto D."/>
            <person name="Vollmers J."/>
            <person name="Rivas-Marin E."/>
            <person name="Kohn T."/>
            <person name="Peeters S.H."/>
            <person name="Heuer A."/>
            <person name="Rast P."/>
            <person name="Oberbeckmann S."/>
            <person name="Bunk B."/>
            <person name="Jeske O."/>
            <person name="Meyerdierks A."/>
            <person name="Storesund J.E."/>
            <person name="Kallscheuer N."/>
            <person name="Luecker S."/>
            <person name="Lage O.M."/>
            <person name="Pohl T."/>
            <person name="Merkel B.J."/>
            <person name="Hornburger P."/>
            <person name="Mueller R.-W."/>
            <person name="Bruemmer F."/>
            <person name="Labrenz M."/>
            <person name="Spormann A.M."/>
            <person name="Op den Camp H."/>
            <person name="Overmann J."/>
            <person name="Amann R."/>
            <person name="Jetten M.S.M."/>
            <person name="Mascher T."/>
            <person name="Medema M.H."/>
            <person name="Devos D.P."/>
            <person name="Kaster A.-K."/>
            <person name="Ovreas L."/>
            <person name="Rohde M."/>
            <person name="Galperin M.Y."/>
            <person name="Jogler C."/>
        </authorList>
    </citation>
    <scope>NUCLEOTIDE SEQUENCE [LARGE SCALE GENOMIC DNA]</scope>
    <source>
        <strain evidence="5 6">Pla133</strain>
    </source>
</reference>
<keyword evidence="3" id="KW-0238">DNA-binding</keyword>
<accession>A0A518BMW2</accession>
<protein>
    <submittedName>
        <fullName evidence="5">DNA polymerase I</fullName>
        <ecNumber evidence="5">2.7.7.7</ecNumber>
    </submittedName>
</protein>
<evidence type="ECO:0000256" key="1">
    <source>
        <dbReference type="ARBA" id="ARBA00022722"/>
    </source>
</evidence>
<dbReference type="SUPFAM" id="SSF47807">
    <property type="entry name" value="5' to 3' exonuclease, C-terminal subdomain"/>
    <property type="match status" value="1"/>
</dbReference>
<dbReference type="PANTHER" id="PTHR42646:SF2">
    <property type="entry name" value="5'-3' EXONUCLEASE FAMILY PROTEIN"/>
    <property type="match status" value="1"/>
</dbReference>
<dbReference type="SMART" id="SM00279">
    <property type="entry name" value="HhH2"/>
    <property type="match status" value="1"/>
</dbReference>
<keyword evidence="2" id="KW-0378">Hydrolase</keyword>
<dbReference type="EMBL" id="CP036287">
    <property type="protein sequence ID" value="QDU68321.1"/>
    <property type="molecule type" value="Genomic_DNA"/>
</dbReference>
<name>A0A518BMW2_9BACT</name>
<dbReference type="GO" id="GO:0017108">
    <property type="term" value="F:5'-flap endonuclease activity"/>
    <property type="evidence" value="ECO:0007669"/>
    <property type="project" value="InterPro"/>
</dbReference>
<dbReference type="Pfam" id="PF01367">
    <property type="entry name" value="5_3_exonuc"/>
    <property type="match status" value="1"/>
</dbReference>
<dbReference type="EC" id="2.7.7.7" evidence="5"/>
<dbReference type="InterPro" id="IPR029060">
    <property type="entry name" value="PIN-like_dom_sf"/>
</dbReference>
<keyword evidence="1" id="KW-0540">Nuclease</keyword>
<dbReference type="CDD" id="cd09859">
    <property type="entry name" value="PIN_53EXO"/>
    <property type="match status" value="1"/>
</dbReference>
<feature type="domain" description="5'-3' exonuclease" evidence="4">
    <location>
        <begin position="1"/>
        <end position="265"/>
    </location>
</feature>
<evidence type="ECO:0000259" key="4">
    <source>
        <dbReference type="SMART" id="SM00475"/>
    </source>
</evidence>
<dbReference type="InterPro" id="IPR020046">
    <property type="entry name" value="5-3_exonucl_a-hlix_arch_N"/>
</dbReference>
<keyword evidence="5" id="KW-0808">Transferase</keyword>
<evidence type="ECO:0000313" key="5">
    <source>
        <dbReference type="EMBL" id="QDU68321.1"/>
    </source>
</evidence>
<dbReference type="InterPro" id="IPR002421">
    <property type="entry name" value="5-3_exonuclease"/>
</dbReference>
<dbReference type="InterPro" id="IPR008918">
    <property type="entry name" value="HhH2"/>
</dbReference>
<evidence type="ECO:0000256" key="3">
    <source>
        <dbReference type="ARBA" id="ARBA00023125"/>
    </source>
</evidence>
<dbReference type="SMART" id="SM00475">
    <property type="entry name" value="53EXOc"/>
    <property type="match status" value="1"/>
</dbReference>
<dbReference type="KEGG" id="pbap:Pla133_34170"/>
<dbReference type="SUPFAM" id="SSF88723">
    <property type="entry name" value="PIN domain-like"/>
    <property type="match status" value="1"/>
</dbReference>
<dbReference type="PANTHER" id="PTHR42646">
    <property type="entry name" value="FLAP ENDONUCLEASE XNI"/>
    <property type="match status" value="1"/>
</dbReference>
<gene>
    <name evidence="5" type="primary">polA_2</name>
    <name evidence="5" type="ORF">Pla133_34170</name>
</gene>
<dbReference type="GO" id="GO:0033567">
    <property type="term" value="P:DNA replication, Okazaki fragment processing"/>
    <property type="evidence" value="ECO:0007669"/>
    <property type="project" value="InterPro"/>
</dbReference>
<evidence type="ECO:0000256" key="2">
    <source>
        <dbReference type="ARBA" id="ARBA00022801"/>
    </source>
</evidence>
<dbReference type="CDD" id="cd09898">
    <property type="entry name" value="H3TH_53EXO"/>
    <property type="match status" value="1"/>
</dbReference>
<sequence length="293" mass="31792">MRTVHLIDSLPYVFRAYYSIPASMTDPEGRPVNAVYGFCGMLLRYLAEEQPTHIALTFDESLDTSFRNDAYPAYKSSREPAPPELVHQIQACVDLGRALGMPTYADDRYEADDLIGTLAAKFTKGGHRCVVVTNDKDLGQLVNDQVEFYDFAKGDRRDAAGVRAKLGVWPHQVPDFLGLAGDAVDDIPGVAGVGAKTAVALLEAFDDLDAIYADLGAVAAMSIRGAKSVAAKLEAGRELAFLSRDLATIARDAPVAAGLRELAYRGADAALIDPLFERLGFGRVRDRIGRWQP</sequence>
<keyword evidence="6" id="KW-1185">Reference proteome</keyword>
<keyword evidence="5" id="KW-0548">Nucleotidyltransferase</keyword>
<dbReference type="Gene3D" id="3.40.50.1010">
    <property type="entry name" value="5'-nuclease"/>
    <property type="match status" value="1"/>
</dbReference>
<proteinExistence type="predicted"/>
<dbReference type="GO" id="GO:0003677">
    <property type="term" value="F:DNA binding"/>
    <property type="evidence" value="ECO:0007669"/>
    <property type="project" value="UniProtKB-KW"/>
</dbReference>
<dbReference type="GO" id="GO:0008409">
    <property type="term" value="F:5'-3' exonuclease activity"/>
    <property type="evidence" value="ECO:0007669"/>
    <property type="project" value="InterPro"/>
</dbReference>
<dbReference type="RefSeq" id="WP_145067231.1">
    <property type="nucleotide sequence ID" value="NZ_CP036287.1"/>
</dbReference>
<dbReference type="InterPro" id="IPR020045">
    <property type="entry name" value="DNA_polI_H3TH"/>
</dbReference>
<dbReference type="InterPro" id="IPR036279">
    <property type="entry name" value="5-3_exonuclease_C_sf"/>
</dbReference>
<organism evidence="5 6">
    <name type="scientific">Engelhardtia mirabilis</name>
    <dbReference type="NCBI Taxonomy" id="2528011"/>
    <lineage>
        <taxon>Bacteria</taxon>
        <taxon>Pseudomonadati</taxon>
        <taxon>Planctomycetota</taxon>
        <taxon>Planctomycetia</taxon>
        <taxon>Planctomycetia incertae sedis</taxon>
        <taxon>Engelhardtia</taxon>
    </lineage>
</organism>
<evidence type="ECO:0000313" key="6">
    <source>
        <dbReference type="Proteomes" id="UP000316921"/>
    </source>
</evidence>
<dbReference type="InterPro" id="IPR038969">
    <property type="entry name" value="FEN"/>
</dbReference>
<dbReference type="Gene3D" id="1.10.150.20">
    <property type="entry name" value="5' to 3' exonuclease, C-terminal subdomain"/>
    <property type="match status" value="1"/>
</dbReference>
<dbReference type="GO" id="GO:0003887">
    <property type="term" value="F:DNA-directed DNA polymerase activity"/>
    <property type="evidence" value="ECO:0007669"/>
    <property type="project" value="UniProtKB-EC"/>
</dbReference>
<dbReference type="FunFam" id="1.10.150.20:FF:000003">
    <property type="entry name" value="DNA polymerase I"/>
    <property type="match status" value="1"/>
</dbReference>
<dbReference type="AlphaFoldDB" id="A0A518BMW2"/>
<dbReference type="Proteomes" id="UP000316921">
    <property type="component" value="Chromosome"/>
</dbReference>
<dbReference type="Pfam" id="PF02739">
    <property type="entry name" value="5_3_exonuc_N"/>
    <property type="match status" value="1"/>
</dbReference>